<dbReference type="GO" id="GO:0022857">
    <property type="term" value="F:transmembrane transporter activity"/>
    <property type="evidence" value="ECO:0007669"/>
    <property type="project" value="InterPro"/>
</dbReference>
<evidence type="ECO:0000256" key="3">
    <source>
        <dbReference type="ARBA" id="ARBA00022989"/>
    </source>
</evidence>
<gene>
    <name evidence="7" type="ORF">J2R62_00495</name>
</gene>
<evidence type="ECO:0000256" key="2">
    <source>
        <dbReference type="ARBA" id="ARBA00022692"/>
    </source>
</evidence>
<dbReference type="Proteomes" id="UP000664658">
    <property type="component" value="Unassembled WGS sequence"/>
</dbReference>
<comment type="caution">
    <text evidence="7">The sequence shown here is derived from an EMBL/GenBank/DDBJ whole genome shotgun (WGS) entry which is preliminary data.</text>
</comment>
<feature type="transmembrane region" description="Helical" evidence="5">
    <location>
        <begin position="278"/>
        <end position="296"/>
    </location>
</feature>
<keyword evidence="4 5" id="KW-0472">Membrane</keyword>
<dbReference type="InterPro" id="IPR036259">
    <property type="entry name" value="MFS_trans_sf"/>
</dbReference>
<evidence type="ECO:0000256" key="4">
    <source>
        <dbReference type="ARBA" id="ARBA00023136"/>
    </source>
</evidence>
<dbReference type="InterPro" id="IPR052524">
    <property type="entry name" value="MFS_Cyanate_Porter"/>
</dbReference>
<feature type="transmembrane region" description="Helical" evidence="5">
    <location>
        <begin position="165"/>
        <end position="185"/>
    </location>
</feature>
<keyword evidence="1" id="KW-1003">Cell membrane</keyword>
<dbReference type="RefSeq" id="WP_112866166.1">
    <property type="nucleotide sequence ID" value="NZ_JAFNAA010000001.1"/>
</dbReference>
<feature type="transmembrane region" description="Helical" evidence="5">
    <location>
        <begin position="12"/>
        <end position="36"/>
    </location>
</feature>
<evidence type="ECO:0000259" key="6">
    <source>
        <dbReference type="PROSITE" id="PS50850"/>
    </source>
</evidence>
<dbReference type="PANTHER" id="PTHR23523:SF2">
    <property type="entry name" value="2-NITROIMIDAZOLE TRANSPORTER"/>
    <property type="match status" value="1"/>
</dbReference>
<dbReference type="InterPro" id="IPR011701">
    <property type="entry name" value="MFS"/>
</dbReference>
<feature type="transmembrane region" description="Helical" evidence="5">
    <location>
        <begin position="212"/>
        <end position="234"/>
    </location>
</feature>
<dbReference type="PROSITE" id="PS50850">
    <property type="entry name" value="MFS"/>
    <property type="match status" value="1"/>
</dbReference>
<feature type="transmembrane region" description="Helical" evidence="5">
    <location>
        <begin position="137"/>
        <end position="159"/>
    </location>
</feature>
<dbReference type="PANTHER" id="PTHR23523">
    <property type="match status" value="1"/>
</dbReference>
<feature type="domain" description="Major facilitator superfamily (MFS) profile" evidence="6">
    <location>
        <begin position="12"/>
        <end position="391"/>
    </location>
</feature>
<protein>
    <submittedName>
        <fullName evidence="7">MFS transporter</fullName>
    </submittedName>
</protein>
<evidence type="ECO:0000256" key="1">
    <source>
        <dbReference type="ARBA" id="ARBA00022475"/>
    </source>
</evidence>
<accession>A0A8I1W2J7</accession>
<evidence type="ECO:0000313" key="8">
    <source>
        <dbReference type="Proteomes" id="UP000664658"/>
    </source>
</evidence>
<name>A0A8I1W2J7_PLESH</name>
<feature type="transmembrane region" description="Helical" evidence="5">
    <location>
        <begin position="254"/>
        <end position="271"/>
    </location>
</feature>
<feature type="transmembrane region" description="Helical" evidence="5">
    <location>
        <begin position="365"/>
        <end position="386"/>
    </location>
</feature>
<dbReference type="Gene3D" id="1.20.1250.20">
    <property type="entry name" value="MFS general substrate transporter like domains"/>
    <property type="match status" value="1"/>
</dbReference>
<proteinExistence type="predicted"/>
<feature type="transmembrane region" description="Helical" evidence="5">
    <location>
        <begin position="104"/>
        <end position="125"/>
    </location>
</feature>
<dbReference type="AlphaFoldDB" id="A0A8I1W2J7"/>
<evidence type="ECO:0000313" key="7">
    <source>
        <dbReference type="EMBL" id="MBO1106712.1"/>
    </source>
</evidence>
<reference evidence="7" key="1">
    <citation type="submission" date="2021-03" db="EMBL/GenBank/DDBJ databases">
        <title>Plesiomonas shigelloides zfcc0051, isolated from zebrafish feces.</title>
        <authorList>
            <person name="Vanderhoek Z."/>
            <person name="Gaulke C."/>
        </authorList>
    </citation>
    <scope>NUCLEOTIDE SEQUENCE</scope>
    <source>
        <strain evidence="7">Zfcc0051</strain>
    </source>
</reference>
<feature type="transmembrane region" description="Helical" evidence="5">
    <location>
        <begin position="336"/>
        <end position="359"/>
    </location>
</feature>
<evidence type="ECO:0000256" key="5">
    <source>
        <dbReference type="SAM" id="Phobius"/>
    </source>
</evidence>
<dbReference type="EMBL" id="JAFNAA010000001">
    <property type="protein sequence ID" value="MBO1106712.1"/>
    <property type="molecule type" value="Genomic_DNA"/>
</dbReference>
<dbReference type="InterPro" id="IPR020846">
    <property type="entry name" value="MFS_dom"/>
</dbReference>
<sequence length="407" mass="43773">MHRKSKKDKEKILLIMGIMLIATNLRAPFTSIAPLIETIKASLQITSIQAGIIQTLPLLAFSLFSPISSWISLKLGEYRTLSITLFIITIGILIRSNFSTSGLYVGTLLIGVGIAIANVILPGVLKKEFPNNAASLTGLYALTMGLAAAFSSSIIVPAIEILNLNWKHALLINLLFPLMALAIWVPQSKRTSLPRDINANSINTFHVWRSSLAWQVSLFFGLNSLIYYVIVSWLPTILQSFGFSLAEAGSLHGLLQLSTAIPGVFITILLGKLKDQRVMAVISSTLLTIGISGLLFNPSLAALWIILIGISTGSGVILGLAFISLRSSSPTQAISLSGMVQSIGYLLASIGAPSMGFIHDHIGNWSSTLTICASLSVVLTIFGYMAGKERKLKSVDYKLNTTEPSTT</sequence>
<dbReference type="Pfam" id="PF07690">
    <property type="entry name" value="MFS_1"/>
    <property type="match status" value="1"/>
</dbReference>
<feature type="transmembrane region" description="Helical" evidence="5">
    <location>
        <begin position="80"/>
        <end position="98"/>
    </location>
</feature>
<dbReference type="SUPFAM" id="SSF103473">
    <property type="entry name" value="MFS general substrate transporter"/>
    <property type="match status" value="1"/>
</dbReference>
<feature type="transmembrane region" description="Helical" evidence="5">
    <location>
        <begin position="48"/>
        <end position="73"/>
    </location>
</feature>
<feature type="transmembrane region" description="Helical" evidence="5">
    <location>
        <begin position="302"/>
        <end position="324"/>
    </location>
</feature>
<keyword evidence="3 5" id="KW-1133">Transmembrane helix</keyword>
<organism evidence="7 8">
    <name type="scientific">Plesiomonas shigelloides</name>
    <name type="common">Aeromonas shigelloides</name>
    <dbReference type="NCBI Taxonomy" id="703"/>
    <lineage>
        <taxon>Bacteria</taxon>
        <taxon>Pseudomonadati</taxon>
        <taxon>Pseudomonadota</taxon>
        <taxon>Gammaproteobacteria</taxon>
        <taxon>Enterobacterales</taxon>
        <taxon>Enterobacteriaceae</taxon>
        <taxon>Plesiomonas</taxon>
    </lineage>
</organism>
<keyword evidence="2 5" id="KW-0812">Transmembrane</keyword>